<feature type="transmembrane region" description="Helical" evidence="1">
    <location>
        <begin position="145"/>
        <end position="165"/>
    </location>
</feature>
<proteinExistence type="predicted"/>
<keyword evidence="1" id="KW-1133">Transmembrane helix</keyword>
<reference evidence="2" key="1">
    <citation type="journal article" date="2021" name="PeerJ">
        <title>Extensive microbial diversity within the chicken gut microbiome revealed by metagenomics and culture.</title>
        <authorList>
            <person name="Gilroy R."/>
            <person name="Ravi A."/>
            <person name="Getino M."/>
            <person name="Pursley I."/>
            <person name="Horton D.L."/>
            <person name="Alikhan N.F."/>
            <person name="Baker D."/>
            <person name="Gharbi K."/>
            <person name="Hall N."/>
            <person name="Watson M."/>
            <person name="Adriaenssens E.M."/>
            <person name="Foster-Nyarko E."/>
            <person name="Jarju S."/>
            <person name="Secka A."/>
            <person name="Antonio M."/>
            <person name="Oren A."/>
            <person name="Chaudhuri R.R."/>
            <person name="La Ragione R."/>
            <person name="Hildebrand F."/>
            <person name="Pallen M.J."/>
        </authorList>
    </citation>
    <scope>NUCLEOTIDE SEQUENCE</scope>
    <source>
        <strain evidence="2">ChiBcec16-3735</strain>
    </source>
</reference>
<feature type="transmembrane region" description="Helical" evidence="1">
    <location>
        <begin position="207"/>
        <end position="224"/>
    </location>
</feature>
<feature type="transmembrane region" description="Helical" evidence="1">
    <location>
        <begin position="43"/>
        <end position="67"/>
    </location>
</feature>
<dbReference type="EMBL" id="DXBJ01000033">
    <property type="protein sequence ID" value="HIZ57928.1"/>
    <property type="molecule type" value="Genomic_DNA"/>
</dbReference>
<dbReference type="AlphaFoldDB" id="A0A9D2JMX7"/>
<dbReference type="Proteomes" id="UP000824065">
    <property type="component" value="Unassembled WGS sequence"/>
</dbReference>
<reference evidence="2" key="2">
    <citation type="submission" date="2021-04" db="EMBL/GenBank/DDBJ databases">
        <authorList>
            <person name="Gilroy R."/>
        </authorList>
    </citation>
    <scope>NUCLEOTIDE SEQUENCE</scope>
    <source>
        <strain evidence="2">ChiBcec16-3735</strain>
    </source>
</reference>
<sequence length="266" mass="27237">MRNYVAGVLTAGILLGALRWADLALWTDLDTGLVTAGPVWARYLALALAAGLALLAGGLPGASAAAVERPRTRGAALALSLPAFAAGALYLIQGGLDLLGGTGPAGAVHGALGVLCALWLECLGQRWLLAGVRSQRRSASAPPPAWLGVLGSLVFAWDVLASFMTNGSSWHRTIPTSAVWQQLAALLLLGALLRAVCLPDAPNPKNLCRCGLLAWVLCLAWQLPRCVLLPAGPGDWGLAALGLLGGACALFCAQPGPLRRGNHAAG</sequence>
<evidence type="ECO:0000313" key="2">
    <source>
        <dbReference type="EMBL" id="HIZ57928.1"/>
    </source>
</evidence>
<evidence type="ECO:0000256" key="1">
    <source>
        <dbReference type="SAM" id="Phobius"/>
    </source>
</evidence>
<accession>A0A9D2JMX7</accession>
<feature type="transmembrane region" description="Helical" evidence="1">
    <location>
        <begin position="177"/>
        <end position="195"/>
    </location>
</feature>
<evidence type="ECO:0000313" key="3">
    <source>
        <dbReference type="Proteomes" id="UP000824065"/>
    </source>
</evidence>
<gene>
    <name evidence="2" type="ORF">H9725_05020</name>
</gene>
<organism evidence="2 3">
    <name type="scientific">Candidatus Faecalibacterium gallistercoris</name>
    <dbReference type="NCBI Taxonomy" id="2838579"/>
    <lineage>
        <taxon>Bacteria</taxon>
        <taxon>Bacillati</taxon>
        <taxon>Bacillota</taxon>
        <taxon>Clostridia</taxon>
        <taxon>Eubacteriales</taxon>
        <taxon>Oscillospiraceae</taxon>
        <taxon>Faecalibacterium</taxon>
    </lineage>
</organism>
<feature type="transmembrane region" description="Helical" evidence="1">
    <location>
        <begin position="104"/>
        <end position="124"/>
    </location>
</feature>
<keyword evidence="1" id="KW-0472">Membrane</keyword>
<feature type="transmembrane region" description="Helical" evidence="1">
    <location>
        <begin position="74"/>
        <end position="92"/>
    </location>
</feature>
<protein>
    <submittedName>
        <fullName evidence="2">Uncharacterized protein</fullName>
    </submittedName>
</protein>
<feature type="transmembrane region" description="Helical" evidence="1">
    <location>
        <begin position="236"/>
        <end position="253"/>
    </location>
</feature>
<keyword evidence="1" id="KW-0812">Transmembrane</keyword>
<name>A0A9D2JMX7_9FIRM</name>
<comment type="caution">
    <text evidence="2">The sequence shown here is derived from an EMBL/GenBank/DDBJ whole genome shotgun (WGS) entry which is preliminary data.</text>
</comment>